<dbReference type="InterPro" id="IPR020476">
    <property type="entry name" value="Nudix_hydrolase"/>
</dbReference>
<proteinExistence type="inferred from homology"/>
<dbReference type="Pfam" id="PF00293">
    <property type="entry name" value="NUDIX"/>
    <property type="match status" value="1"/>
</dbReference>
<evidence type="ECO:0000256" key="3">
    <source>
        <dbReference type="ARBA" id="ARBA00022801"/>
    </source>
</evidence>
<comment type="similarity">
    <text evidence="2 4">Belongs to the Nudix hydrolase family.</text>
</comment>
<accession>A0A4R4PVB2</accession>
<dbReference type="GO" id="GO:0016787">
    <property type="term" value="F:hydrolase activity"/>
    <property type="evidence" value="ECO:0007669"/>
    <property type="project" value="UniProtKB-KW"/>
</dbReference>
<dbReference type="InterPro" id="IPR020084">
    <property type="entry name" value="NUDIX_hydrolase_CS"/>
</dbReference>
<protein>
    <submittedName>
        <fullName evidence="6">NUDIX hydrolase</fullName>
    </submittedName>
</protein>
<dbReference type="Gene3D" id="3.90.79.10">
    <property type="entry name" value="Nucleoside Triphosphate Pyrophosphohydrolase"/>
    <property type="match status" value="1"/>
</dbReference>
<dbReference type="SUPFAM" id="SSF55811">
    <property type="entry name" value="Nudix"/>
    <property type="match status" value="1"/>
</dbReference>
<sequence>MILHERRGVVRWELPGGHVEPGESVAEAAIRETAEETGVPVTPGRIVADCLHRWRGRGVEIVYFEAAPLPASLGTTDPRISEVAWIHPADLVPEETSALSYSVIQHVAAGKSSVLHLSASQHRTAAGWVSLVLSSRLCAE</sequence>
<evidence type="ECO:0000313" key="7">
    <source>
        <dbReference type="Proteomes" id="UP000295075"/>
    </source>
</evidence>
<dbReference type="OrthoDB" id="9804442at2"/>
<dbReference type="PANTHER" id="PTHR43046">
    <property type="entry name" value="GDP-MANNOSE MANNOSYL HYDROLASE"/>
    <property type="match status" value="1"/>
</dbReference>
<dbReference type="EMBL" id="SMKA01000110">
    <property type="protein sequence ID" value="TDC26367.1"/>
    <property type="molecule type" value="Genomic_DNA"/>
</dbReference>
<keyword evidence="3 4" id="KW-0378">Hydrolase</keyword>
<dbReference type="CDD" id="cd02883">
    <property type="entry name" value="NUDIX_Hydrolase"/>
    <property type="match status" value="1"/>
</dbReference>
<dbReference type="InterPro" id="IPR015797">
    <property type="entry name" value="NUDIX_hydrolase-like_dom_sf"/>
</dbReference>
<dbReference type="PROSITE" id="PS00893">
    <property type="entry name" value="NUDIX_BOX"/>
    <property type="match status" value="1"/>
</dbReference>
<dbReference type="PRINTS" id="PR00502">
    <property type="entry name" value="NUDIXFAMILY"/>
</dbReference>
<name>A0A4R4PVB2_9ACTN</name>
<comment type="cofactor">
    <cofactor evidence="1">
        <name>Mg(2+)</name>
        <dbReference type="ChEBI" id="CHEBI:18420"/>
    </cofactor>
</comment>
<dbReference type="Proteomes" id="UP000295075">
    <property type="component" value="Unassembled WGS sequence"/>
</dbReference>
<dbReference type="AlphaFoldDB" id="A0A4R4PVB2"/>
<feature type="domain" description="Nudix hydrolase" evidence="5">
    <location>
        <begin position="1"/>
        <end position="109"/>
    </location>
</feature>
<comment type="caution">
    <text evidence="6">The sequence shown here is derived from an EMBL/GenBank/DDBJ whole genome shotgun (WGS) entry which is preliminary data.</text>
</comment>
<evidence type="ECO:0000256" key="1">
    <source>
        <dbReference type="ARBA" id="ARBA00001946"/>
    </source>
</evidence>
<gene>
    <name evidence="6" type="ORF">E1261_22615</name>
</gene>
<reference evidence="6 7" key="1">
    <citation type="submission" date="2019-03" db="EMBL/GenBank/DDBJ databases">
        <title>Draft genome sequences of novel Actinobacteria.</title>
        <authorList>
            <person name="Sahin N."/>
            <person name="Ay H."/>
            <person name="Saygin H."/>
        </authorList>
    </citation>
    <scope>NUCLEOTIDE SEQUENCE [LARGE SCALE GENOMIC DNA]</scope>
    <source>
        <strain evidence="6 7">JCM 30547</strain>
    </source>
</reference>
<evidence type="ECO:0000256" key="4">
    <source>
        <dbReference type="RuleBase" id="RU003476"/>
    </source>
</evidence>
<keyword evidence="7" id="KW-1185">Reference proteome</keyword>
<dbReference type="PROSITE" id="PS51462">
    <property type="entry name" value="NUDIX"/>
    <property type="match status" value="1"/>
</dbReference>
<dbReference type="InterPro" id="IPR000086">
    <property type="entry name" value="NUDIX_hydrolase_dom"/>
</dbReference>
<evidence type="ECO:0000259" key="5">
    <source>
        <dbReference type="PROSITE" id="PS51462"/>
    </source>
</evidence>
<evidence type="ECO:0000256" key="2">
    <source>
        <dbReference type="ARBA" id="ARBA00005582"/>
    </source>
</evidence>
<dbReference type="PANTHER" id="PTHR43046:SF14">
    <property type="entry name" value="MUTT_NUDIX FAMILY PROTEIN"/>
    <property type="match status" value="1"/>
</dbReference>
<organism evidence="6 7">
    <name type="scientific">Kribbella albertanoniae</name>
    <dbReference type="NCBI Taxonomy" id="1266829"/>
    <lineage>
        <taxon>Bacteria</taxon>
        <taxon>Bacillati</taxon>
        <taxon>Actinomycetota</taxon>
        <taxon>Actinomycetes</taxon>
        <taxon>Propionibacteriales</taxon>
        <taxon>Kribbellaceae</taxon>
        <taxon>Kribbella</taxon>
    </lineage>
</organism>
<evidence type="ECO:0000313" key="6">
    <source>
        <dbReference type="EMBL" id="TDC26367.1"/>
    </source>
</evidence>